<protein>
    <submittedName>
        <fullName evidence="2">Uncharacterized protein</fullName>
    </submittedName>
</protein>
<sequence length="157" mass="17689">MLVQKDAQPDSSRWQSRNTRPRNNRVPPFGNFEFDTSSNPDFEPQYEASGSSSHNPDPTPLREIPPSFEDIFGHDIEPQHSTRSGLSSYHPDLHPEARTPTTEDIFPLAPSVTTPDEPPEAGPSNYQTLERGARHRRRRHLDSYTLAPGTSPGSRQF</sequence>
<evidence type="ECO:0000256" key="1">
    <source>
        <dbReference type="SAM" id="MobiDB-lite"/>
    </source>
</evidence>
<evidence type="ECO:0000313" key="3">
    <source>
        <dbReference type="Proteomes" id="UP000828251"/>
    </source>
</evidence>
<keyword evidence="3" id="KW-1185">Reference proteome</keyword>
<accession>A0A9D3UHD2</accession>
<proteinExistence type="predicted"/>
<feature type="region of interest" description="Disordered" evidence="1">
    <location>
        <begin position="1"/>
        <end position="157"/>
    </location>
</feature>
<gene>
    <name evidence="2" type="ORF">J1N35_042340</name>
</gene>
<feature type="compositionally biased region" description="Basic and acidic residues" evidence="1">
    <location>
        <begin position="71"/>
        <end position="80"/>
    </location>
</feature>
<organism evidence="2 3">
    <name type="scientific">Gossypium stocksii</name>
    <dbReference type="NCBI Taxonomy" id="47602"/>
    <lineage>
        <taxon>Eukaryota</taxon>
        <taxon>Viridiplantae</taxon>
        <taxon>Streptophyta</taxon>
        <taxon>Embryophyta</taxon>
        <taxon>Tracheophyta</taxon>
        <taxon>Spermatophyta</taxon>
        <taxon>Magnoliopsida</taxon>
        <taxon>eudicotyledons</taxon>
        <taxon>Gunneridae</taxon>
        <taxon>Pentapetalae</taxon>
        <taxon>rosids</taxon>
        <taxon>malvids</taxon>
        <taxon>Malvales</taxon>
        <taxon>Malvaceae</taxon>
        <taxon>Malvoideae</taxon>
        <taxon>Gossypium</taxon>
    </lineage>
</organism>
<name>A0A9D3UHD2_9ROSI</name>
<dbReference type="EMBL" id="JAIQCV010000012">
    <property type="protein sequence ID" value="KAH1040597.1"/>
    <property type="molecule type" value="Genomic_DNA"/>
</dbReference>
<comment type="caution">
    <text evidence="2">The sequence shown here is derived from an EMBL/GenBank/DDBJ whole genome shotgun (WGS) entry which is preliminary data.</text>
</comment>
<dbReference type="AlphaFoldDB" id="A0A9D3UHD2"/>
<evidence type="ECO:0000313" key="2">
    <source>
        <dbReference type="EMBL" id="KAH1040597.1"/>
    </source>
</evidence>
<reference evidence="2 3" key="1">
    <citation type="journal article" date="2021" name="Plant Biotechnol. J.">
        <title>Multi-omics assisted identification of the key and species-specific regulatory components of drought-tolerant mechanisms in Gossypium stocksii.</title>
        <authorList>
            <person name="Yu D."/>
            <person name="Ke L."/>
            <person name="Zhang D."/>
            <person name="Wu Y."/>
            <person name="Sun Y."/>
            <person name="Mei J."/>
            <person name="Sun J."/>
            <person name="Sun Y."/>
        </authorList>
    </citation>
    <scope>NUCLEOTIDE SEQUENCE [LARGE SCALE GENOMIC DNA]</scope>
    <source>
        <strain evidence="3">cv. E1</strain>
        <tissue evidence="2">Leaf</tissue>
    </source>
</reference>
<dbReference type="Proteomes" id="UP000828251">
    <property type="component" value="Unassembled WGS sequence"/>
</dbReference>